<name>A0AAU8LWI8_9BACT</name>
<dbReference type="EMBL" id="CP159373">
    <property type="protein sequence ID" value="XCN73467.1"/>
    <property type="molecule type" value="Genomic_DNA"/>
</dbReference>
<organism evidence="1">
    <name type="scientific">Candidatus Electrothrix aestuarii</name>
    <dbReference type="NCBI Taxonomy" id="3062594"/>
    <lineage>
        <taxon>Bacteria</taxon>
        <taxon>Pseudomonadati</taxon>
        <taxon>Thermodesulfobacteriota</taxon>
        <taxon>Desulfobulbia</taxon>
        <taxon>Desulfobulbales</taxon>
        <taxon>Desulfobulbaceae</taxon>
        <taxon>Candidatus Electrothrix</taxon>
    </lineage>
</organism>
<evidence type="ECO:0000313" key="1">
    <source>
        <dbReference type="EMBL" id="XCN73467.1"/>
    </source>
</evidence>
<reference evidence="1" key="2">
    <citation type="submission" date="2024-06" db="EMBL/GenBank/DDBJ databases">
        <authorList>
            <person name="Plum-Jensen L.E."/>
            <person name="Schramm A."/>
            <person name="Marshall I.P.G."/>
        </authorList>
    </citation>
    <scope>NUCLEOTIDE SEQUENCE</scope>
    <source>
        <strain evidence="1">Rat1</strain>
    </source>
</reference>
<reference evidence="1" key="1">
    <citation type="journal article" date="2024" name="Syst. Appl. Microbiol.">
        <title>First single-strain enrichments of Electrothrix cable bacteria, description of E. aestuarii sp. nov. and E. rattekaaiensis sp. nov., and proposal of a cable bacteria taxonomy following the rules of the SeqCode.</title>
        <authorList>
            <person name="Plum-Jensen L.E."/>
            <person name="Schramm A."/>
            <person name="Marshall I.P.G."/>
        </authorList>
    </citation>
    <scope>NUCLEOTIDE SEQUENCE</scope>
    <source>
        <strain evidence="1">Rat1</strain>
    </source>
</reference>
<dbReference type="AlphaFoldDB" id="A0AAU8LWI8"/>
<protein>
    <submittedName>
        <fullName evidence="1">Uncharacterized protein</fullName>
    </submittedName>
</protein>
<dbReference type="KEGG" id="eaj:Q3M24_01570"/>
<proteinExistence type="predicted"/>
<accession>A0AAU8LWI8</accession>
<sequence>MRNSGRAGCFLLFFSSIAYDLYPVDREASQDLLSNLERANPTRPEAFFLRQRLFDQEN</sequence>
<gene>
    <name evidence="1" type="ORF">Q3M24_01570</name>
</gene>